<evidence type="ECO:0000313" key="1">
    <source>
        <dbReference type="EMBL" id="KAJ7542725.1"/>
    </source>
</evidence>
<protein>
    <submittedName>
        <fullName evidence="1">Uncharacterized protein</fullName>
    </submittedName>
</protein>
<keyword evidence="2" id="KW-1185">Reference proteome</keyword>
<reference evidence="2" key="1">
    <citation type="journal article" date="2024" name="Proc. Natl. Acad. Sci. U.S.A.">
        <title>Extraordinary preservation of gene collinearity over three hundred million years revealed in homosporous lycophytes.</title>
        <authorList>
            <person name="Li C."/>
            <person name="Wickell D."/>
            <person name="Kuo L.Y."/>
            <person name="Chen X."/>
            <person name="Nie B."/>
            <person name="Liao X."/>
            <person name="Peng D."/>
            <person name="Ji J."/>
            <person name="Jenkins J."/>
            <person name="Williams M."/>
            <person name="Shu S."/>
            <person name="Plott C."/>
            <person name="Barry K."/>
            <person name="Rajasekar S."/>
            <person name="Grimwood J."/>
            <person name="Han X."/>
            <person name="Sun S."/>
            <person name="Hou Z."/>
            <person name="He W."/>
            <person name="Dai G."/>
            <person name="Sun C."/>
            <person name="Schmutz J."/>
            <person name="Leebens-Mack J.H."/>
            <person name="Li F.W."/>
            <person name="Wang L."/>
        </authorList>
    </citation>
    <scope>NUCLEOTIDE SEQUENCE [LARGE SCALE GENOMIC DNA]</scope>
    <source>
        <strain evidence="2">cv. PW_Plant_1</strain>
    </source>
</reference>
<dbReference type="Proteomes" id="UP001162992">
    <property type="component" value="Chromosome 9"/>
</dbReference>
<gene>
    <name evidence="1" type="ORF">O6H91_09G008700</name>
</gene>
<organism evidence="1 2">
    <name type="scientific">Diphasiastrum complanatum</name>
    <name type="common">Issler's clubmoss</name>
    <name type="synonym">Lycopodium complanatum</name>
    <dbReference type="NCBI Taxonomy" id="34168"/>
    <lineage>
        <taxon>Eukaryota</taxon>
        <taxon>Viridiplantae</taxon>
        <taxon>Streptophyta</taxon>
        <taxon>Embryophyta</taxon>
        <taxon>Tracheophyta</taxon>
        <taxon>Lycopodiopsida</taxon>
        <taxon>Lycopodiales</taxon>
        <taxon>Lycopodiaceae</taxon>
        <taxon>Lycopodioideae</taxon>
        <taxon>Diphasiastrum</taxon>
    </lineage>
</organism>
<name>A0ACC2CLA6_DIPCM</name>
<comment type="caution">
    <text evidence="1">The sequence shown here is derived from an EMBL/GenBank/DDBJ whole genome shotgun (WGS) entry which is preliminary data.</text>
</comment>
<sequence length="192" mass="21523">MENLEGTNASEEESLESLLYPAPHELPLRPLPAIKCNYTHHFALNVMGKDRHDQYVYRHANGLCIIGLAPTHVVLHPTPSVIGVDFNVGKQSRVEMKACGKRKRNAHILESNSVLCKVMTSDQFFLIRCCVKGVLLEVNEQLVTSPFLLNNQASTEGYVAIMMPKPEDWSKAEKALLTREQYIAERGLSLHA</sequence>
<dbReference type="EMBL" id="CM055100">
    <property type="protein sequence ID" value="KAJ7542725.1"/>
    <property type="molecule type" value="Genomic_DNA"/>
</dbReference>
<accession>A0ACC2CLA6</accession>
<evidence type="ECO:0000313" key="2">
    <source>
        <dbReference type="Proteomes" id="UP001162992"/>
    </source>
</evidence>
<proteinExistence type="predicted"/>